<evidence type="ECO:0000313" key="3">
    <source>
        <dbReference type="Proteomes" id="UP000033187"/>
    </source>
</evidence>
<dbReference type="InterPro" id="IPR046336">
    <property type="entry name" value="Lon_prtase_N_sf"/>
</dbReference>
<dbReference type="GO" id="GO:0008233">
    <property type="term" value="F:peptidase activity"/>
    <property type="evidence" value="ECO:0007669"/>
    <property type="project" value="UniProtKB-KW"/>
</dbReference>
<feature type="domain" description="Lon N-terminal" evidence="1">
    <location>
        <begin position="17"/>
        <end position="215"/>
    </location>
</feature>
<dbReference type="InterPro" id="IPR015947">
    <property type="entry name" value="PUA-like_sf"/>
</dbReference>
<evidence type="ECO:0000259" key="1">
    <source>
        <dbReference type="PROSITE" id="PS51787"/>
    </source>
</evidence>
<dbReference type="InterPro" id="IPR003111">
    <property type="entry name" value="Lon_prtase_N"/>
</dbReference>
<dbReference type="KEGG" id="fil:BN1229_v1_1198"/>
<dbReference type="GO" id="GO:0006508">
    <property type="term" value="P:proteolysis"/>
    <property type="evidence" value="ECO:0007669"/>
    <property type="project" value="UniProtKB-KW"/>
</dbReference>
<sequence length="226" mass="24817">MAMTDLYRRPADLPPQIPVFPLRGAILLPRATLPLNVFEPRYLAMVEAAMSGNRVIGIIQPDGGVQEEESPSDKSCDLRAVGCVGRITTYQELDDGRYVITLTGVARFDVENEVHSDTPYRIMQVNYNRYADDFQAGLGEEEVDRENLLRVLRSYLDANSLKADWSAILRASNEVLINALSVMSPYGPEEKQALLEAADLKSRADVLVALAEMELASGGADGGTLQ</sequence>
<keyword evidence="2" id="KW-0378">Hydrolase</keyword>
<evidence type="ECO:0000313" key="2">
    <source>
        <dbReference type="EMBL" id="CPR17315.1"/>
    </source>
</evidence>
<keyword evidence="2" id="KW-0645">Protease</keyword>
<dbReference type="PANTHER" id="PTHR46732">
    <property type="entry name" value="ATP-DEPENDENT PROTEASE LA (LON) DOMAIN PROTEIN"/>
    <property type="match status" value="1"/>
</dbReference>
<protein>
    <submittedName>
        <fullName evidence="2">Putative Lon family ATP-dependent protease</fullName>
    </submittedName>
</protein>
<dbReference type="SMART" id="SM00464">
    <property type="entry name" value="LON"/>
    <property type="match status" value="1"/>
</dbReference>
<proteinExistence type="predicted"/>
<dbReference type="SUPFAM" id="SSF88697">
    <property type="entry name" value="PUA domain-like"/>
    <property type="match status" value="1"/>
</dbReference>
<dbReference type="PROSITE" id="PS51787">
    <property type="entry name" value="LON_N"/>
    <property type="match status" value="1"/>
</dbReference>
<name>A0A0D6JDF7_9HYPH</name>
<dbReference type="PANTHER" id="PTHR46732:SF8">
    <property type="entry name" value="ATP-DEPENDENT PROTEASE LA (LON) DOMAIN PROTEIN"/>
    <property type="match status" value="1"/>
</dbReference>
<reference evidence="3" key="1">
    <citation type="submission" date="2015-02" db="EMBL/GenBank/DDBJ databases">
        <authorList>
            <person name="Chooi Y.-H."/>
        </authorList>
    </citation>
    <scope>NUCLEOTIDE SEQUENCE [LARGE SCALE GENOMIC DNA]</scope>
    <source>
        <strain evidence="3">strain Y</strain>
    </source>
</reference>
<dbReference type="Pfam" id="PF02190">
    <property type="entry name" value="LON_substr_bdg"/>
    <property type="match status" value="1"/>
</dbReference>
<dbReference type="OrthoDB" id="9806457at2"/>
<dbReference type="EMBL" id="LN829119">
    <property type="protein sequence ID" value="CPR17315.1"/>
    <property type="molecule type" value="Genomic_DNA"/>
</dbReference>
<dbReference type="RefSeq" id="WP_046477300.1">
    <property type="nucleotide sequence ID" value="NZ_LN829118.1"/>
</dbReference>
<dbReference type="KEGG" id="fiy:BN1229_v1_1196"/>
<gene>
    <name evidence="2" type="ORF">YBN1229_v1_1196</name>
</gene>
<keyword evidence="3" id="KW-1185">Reference proteome</keyword>
<dbReference type="Gene3D" id="2.30.130.40">
    <property type="entry name" value="LON domain-like"/>
    <property type="match status" value="1"/>
</dbReference>
<accession>A0A0D6JDF7</accession>
<dbReference type="Proteomes" id="UP000033187">
    <property type="component" value="Chromosome 1"/>
</dbReference>
<organism evidence="2 3">
    <name type="scientific">Candidatus Filomicrobium marinum</name>
    <dbReference type="NCBI Taxonomy" id="1608628"/>
    <lineage>
        <taxon>Bacteria</taxon>
        <taxon>Pseudomonadati</taxon>
        <taxon>Pseudomonadota</taxon>
        <taxon>Alphaproteobacteria</taxon>
        <taxon>Hyphomicrobiales</taxon>
        <taxon>Hyphomicrobiaceae</taxon>
        <taxon>Filomicrobium</taxon>
    </lineage>
</organism>
<dbReference type="AlphaFoldDB" id="A0A0D6JDF7"/>